<proteinExistence type="predicted"/>
<name>A0AAW0JNQ8_QUESU</name>
<keyword evidence="4" id="KW-1185">Reference proteome</keyword>
<evidence type="ECO:0000256" key="1">
    <source>
        <dbReference type="SAM" id="Phobius"/>
    </source>
</evidence>
<keyword evidence="1" id="KW-0812">Transmembrane</keyword>
<feature type="transmembrane region" description="Helical" evidence="1">
    <location>
        <begin position="64"/>
        <end position="85"/>
    </location>
</feature>
<organism evidence="3 4">
    <name type="scientific">Quercus suber</name>
    <name type="common">Cork oak</name>
    <dbReference type="NCBI Taxonomy" id="58331"/>
    <lineage>
        <taxon>Eukaryota</taxon>
        <taxon>Viridiplantae</taxon>
        <taxon>Streptophyta</taxon>
        <taxon>Embryophyta</taxon>
        <taxon>Tracheophyta</taxon>
        <taxon>Spermatophyta</taxon>
        <taxon>Magnoliopsida</taxon>
        <taxon>eudicotyledons</taxon>
        <taxon>Gunneridae</taxon>
        <taxon>Pentapetalae</taxon>
        <taxon>rosids</taxon>
        <taxon>fabids</taxon>
        <taxon>Fagales</taxon>
        <taxon>Fagaceae</taxon>
        <taxon>Quercus</taxon>
    </lineage>
</organism>
<keyword evidence="1" id="KW-1133">Transmembrane helix</keyword>
<gene>
    <name evidence="3" type="ORF">CFP56_030544</name>
</gene>
<evidence type="ECO:0000259" key="2">
    <source>
        <dbReference type="Pfam" id="PF13259"/>
    </source>
</evidence>
<dbReference type="PANTHER" id="PTHR33373:SF1">
    <property type="entry name" value="DUF4050 DOMAIN-CONTAINING PROTEIN"/>
    <property type="match status" value="1"/>
</dbReference>
<dbReference type="EMBL" id="PKMF04000510">
    <property type="protein sequence ID" value="KAK7828115.1"/>
    <property type="molecule type" value="Genomic_DNA"/>
</dbReference>
<evidence type="ECO:0000313" key="3">
    <source>
        <dbReference type="EMBL" id="KAK7828115.1"/>
    </source>
</evidence>
<dbReference type="PANTHER" id="PTHR33373">
    <property type="entry name" value="OS07G0479600 PROTEIN"/>
    <property type="match status" value="1"/>
</dbReference>
<dbReference type="InterPro" id="IPR025124">
    <property type="entry name" value="Gag1-like_clamp"/>
</dbReference>
<evidence type="ECO:0000313" key="4">
    <source>
        <dbReference type="Proteomes" id="UP000237347"/>
    </source>
</evidence>
<accession>A0AAW0JNQ8</accession>
<reference evidence="3 4" key="1">
    <citation type="journal article" date="2018" name="Sci. Data">
        <title>The draft genome sequence of cork oak.</title>
        <authorList>
            <person name="Ramos A.M."/>
            <person name="Usie A."/>
            <person name="Barbosa P."/>
            <person name="Barros P.M."/>
            <person name="Capote T."/>
            <person name="Chaves I."/>
            <person name="Simoes F."/>
            <person name="Abreu I."/>
            <person name="Carrasquinho I."/>
            <person name="Faro C."/>
            <person name="Guimaraes J.B."/>
            <person name="Mendonca D."/>
            <person name="Nobrega F."/>
            <person name="Rodrigues L."/>
            <person name="Saibo N.J.M."/>
            <person name="Varela M.C."/>
            <person name="Egas C."/>
            <person name="Matos J."/>
            <person name="Miguel C.M."/>
            <person name="Oliveira M.M."/>
            <person name="Ricardo C.P."/>
            <person name="Goncalves S."/>
        </authorList>
    </citation>
    <scope>NUCLEOTIDE SEQUENCE [LARGE SCALE GENOMIC DNA]</scope>
    <source>
        <strain evidence="4">cv. HL8</strain>
    </source>
</reference>
<comment type="caution">
    <text evidence="3">The sequence shown here is derived from an EMBL/GenBank/DDBJ whole genome shotgun (WGS) entry which is preliminary data.</text>
</comment>
<protein>
    <recommendedName>
        <fullName evidence="2">Gag1-like clamp domain-containing protein</fullName>
    </recommendedName>
</protein>
<dbReference type="Pfam" id="PF13259">
    <property type="entry name" value="clamp_Gag1-like"/>
    <property type="match status" value="1"/>
</dbReference>
<sequence>MAGVVVSGSGFSGCWVCAYFFYIRAVLVAVSDVCDGGVLAQHSLSEIQAQICWVLRVDPRHHNLVVVFVLVLMWLCWSVNGYPWLDADVVVVQRLVGFWVRQLDAVVLSDVVSSGCLGCYTKPTVTTSVDAPAQSPSKGSTNQGRTVKTEDFWTTSTWDMDNSAVQSQRSISSISTTNQILDPHAVAGSANSPSEFVNHGLLLWNQTRQRWVGNNRSDNQAQQIREPKLSWNASYESLLGNNKPFPQPIPLAEMVDFLVDIWEQEGLYD</sequence>
<feature type="domain" description="Gag1-like clamp" evidence="2">
    <location>
        <begin position="158"/>
        <end position="269"/>
    </location>
</feature>
<dbReference type="Proteomes" id="UP000237347">
    <property type="component" value="Unassembled WGS sequence"/>
</dbReference>
<dbReference type="AlphaFoldDB" id="A0AAW0JNQ8"/>
<keyword evidence="1" id="KW-0472">Membrane</keyword>